<comment type="subcellular location">
    <subcellularLocation>
        <location evidence="1">Cell membrane</location>
        <topology evidence="1">Multi-pass membrane protein</topology>
    </subcellularLocation>
</comment>
<evidence type="ECO:0000313" key="7">
    <source>
        <dbReference type="EMBL" id="AXG74495.1"/>
    </source>
</evidence>
<keyword evidence="5 6" id="KW-0472">Membrane</keyword>
<dbReference type="InterPro" id="IPR005495">
    <property type="entry name" value="LptG/LptF_permease"/>
</dbReference>
<reference evidence="7 8" key="1">
    <citation type="submission" date="2018-07" db="EMBL/GenBank/DDBJ databases">
        <title>Complete genome sequence of Flavobacterium arcticum type strain SM1502T.</title>
        <authorList>
            <person name="Li Y."/>
            <person name="Li D.-D."/>
        </authorList>
    </citation>
    <scope>NUCLEOTIDE SEQUENCE [LARGE SCALE GENOMIC DNA]</scope>
    <source>
        <strain evidence="7 8">SM1502</strain>
    </source>
</reference>
<gene>
    <name evidence="7" type="ORF">DVK85_09715</name>
</gene>
<feature type="transmembrane region" description="Helical" evidence="6">
    <location>
        <begin position="56"/>
        <end position="81"/>
    </location>
</feature>
<keyword evidence="8" id="KW-1185">Reference proteome</keyword>
<evidence type="ECO:0000256" key="5">
    <source>
        <dbReference type="ARBA" id="ARBA00023136"/>
    </source>
</evidence>
<dbReference type="GO" id="GO:0015920">
    <property type="term" value="P:lipopolysaccharide transport"/>
    <property type="evidence" value="ECO:0007669"/>
    <property type="project" value="TreeGrafter"/>
</dbReference>
<dbReference type="EMBL" id="CP031188">
    <property type="protein sequence ID" value="AXG74495.1"/>
    <property type="molecule type" value="Genomic_DNA"/>
</dbReference>
<feature type="transmembrane region" description="Helical" evidence="6">
    <location>
        <begin position="442"/>
        <end position="461"/>
    </location>
</feature>
<dbReference type="Pfam" id="PF03739">
    <property type="entry name" value="LptF_LptG"/>
    <property type="match status" value="1"/>
</dbReference>
<sequence length="495" mass="56003">MKILDRYILTSFLKTFATVFVILFFIFILQGIWLFIAELAGKDLDAWLVVKFLLFYSPTIVPLVLPLSILLASIMTFGNFAENYEFAAMKSSGISLKRAMRVLMIFIFGLSIVAFFFANNVIPNAQYEFINLRKNIAKRKPAMAIIEGQFNAIGPFNIKVEKKSGENGEKLKGVTIHKRMPNAPYATVIRAKTGLLHSSENDNLLQLELFDGYYYEEVNAKKPSERKKLPFAKSSFSKQVMNIDLTKLNTNDTDNNQGVHTNNMLNVTELNYTLDSLQSNYKKERKSITDNITNRVNIHLTSLPVINTIVDKKPIDTLNTTVVRDSVPENVLSLFEKDSDKKRILEIASNNLNSSQFVIKSGQNEVREKIKNINGHWHALYEKFVIAFACILMFFIGAPLGAIIRKGGLGLPIVFAVLIFIIFHFINTFGKKLAQENGIPPFLGAWMSSFVLSPLAVLLTYRATNDIGLINMDNILLPLQKLVQKLFKLKPKEKE</sequence>
<feature type="transmembrane region" description="Helical" evidence="6">
    <location>
        <begin position="102"/>
        <end position="122"/>
    </location>
</feature>
<dbReference type="GO" id="GO:0043190">
    <property type="term" value="C:ATP-binding cassette (ABC) transporter complex"/>
    <property type="evidence" value="ECO:0007669"/>
    <property type="project" value="TreeGrafter"/>
</dbReference>
<feature type="transmembrane region" description="Helical" evidence="6">
    <location>
        <begin position="12"/>
        <end position="36"/>
    </location>
</feature>
<name>A0A345HD35_9FLAO</name>
<dbReference type="PANTHER" id="PTHR33529:SF6">
    <property type="entry name" value="YJGP_YJGQ FAMILY PERMEASE"/>
    <property type="match status" value="1"/>
</dbReference>
<evidence type="ECO:0000256" key="4">
    <source>
        <dbReference type="ARBA" id="ARBA00022989"/>
    </source>
</evidence>
<keyword evidence="4 6" id="KW-1133">Transmembrane helix</keyword>
<dbReference type="KEGG" id="fat:DVK85_09715"/>
<evidence type="ECO:0000313" key="8">
    <source>
        <dbReference type="Proteomes" id="UP000253951"/>
    </source>
</evidence>
<keyword evidence="2" id="KW-1003">Cell membrane</keyword>
<dbReference type="PANTHER" id="PTHR33529">
    <property type="entry name" value="SLR0882 PROTEIN-RELATED"/>
    <property type="match status" value="1"/>
</dbReference>
<proteinExistence type="predicted"/>
<evidence type="ECO:0000256" key="2">
    <source>
        <dbReference type="ARBA" id="ARBA00022475"/>
    </source>
</evidence>
<protein>
    <submittedName>
        <fullName evidence="7">YjgP/YjgQ family permease</fullName>
    </submittedName>
</protein>
<feature type="transmembrane region" description="Helical" evidence="6">
    <location>
        <begin position="384"/>
        <end position="404"/>
    </location>
</feature>
<keyword evidence="3 6" id="KW-0812">Transmembrane</keyword>
<evidence type="ECO:0000256" key="6">
    <source>
        <dbReference type="SAM" id="Phobius"/>
    </source>
</evidence>
<dbReference type="Proteomes" id="UP000253951">
    <property type="component" value="Chromosome"/>
</dbReference>
<dbReference type="RefSeq" id="WP_114678253.1">
    <property type="nucleotide sequence ID" value="NZ_CP031188.1"/>
</dbReference>
<organism evidence="7 8">
    <name type="scientific">Flavobacterium arcticum</name>
    <dbReference type="NCBI Taxonomy" id="1784713"/>
    <lineage>
        <taxon>Bacteria</taxon>
        <taxon>Pseudomonadati</taxon>
        <taxon>Bacteroidota</taxon>
        <taxon>Flavobacteriia</taxon>
        <taxon>Flavobacteriales</taxon>
        <taxon>Flavobacteriaceae</taxon>
        <taxon>Flavobacterium</taxon>
    </lineage>
</organism>
<evidence type="ECO:0000256" key="3">
    <source>
        <dbReference type="ARBA" id="ARBA00022692"/>
    </source>
</evidence>
<accession>A0A345HD35</accession>
<feature type="transmembrane region" description="Helical" evidence="6">
    <location>
        <begin position="411"/>
        <end position="430"/>
    </location>
</feature>
<dbReference type="AlphaFoldDB" id="A0A345HD35"/>
<dbReference type="OrthoDB" id="1096108at2"/>
<evidence type="ECO:0000256" key="1">
    <source>
        <dbReference type="ARBA" id="ARBA00004651"/>
    </source>
</evidence>